<evidence type="ECO:0000256" key="4">
    <source>
        <dbReference type="ARBA" id="ARBA00022692"/>
    </source>
</evidence>
<dbReference type="AlphaFoldDB" id="A0A8S1IWC1"/>
<dbReference type="Proteomes" id="UP000708148">
    <property type="component" value="Unassembled WGS sequence"/>
</dbReference>
<reference evidence="9" key="1">
    <citation type="submission" date="2020-12" db="EMBL/GenBank/DDBJ databases">
        <authorList>
            <person name="Iha C."/>
        </authorList>
    </citation>
    <scope>NUCLEOTIDE SEQUENCE</scope>
</reference>
<evidence type="ECO:0000313" key="10">
    <source>
        <dbReference type="Proteomes" id="UP000708148"/>
    </source>
</evidence>
<keyword evidence="10" id="KW-1185">Reference proteome</keyword>
<evidence type="ECO:0000256" key="8">
    <source>
        <dbReference type="SAM" id="Phobius"/>
    </source>
</evidence>
<evidence type="ECO:0000313" key="9">
    <source>
        <dbReference type="EMBL" id="CAD7699287.1"/>
    </source>
</evidence>
<evidence type="ECO:0000256" key="5">
    <source>
        <dbReference type="ARBA" id="ARBA00022824"/>
    </source>
</evidence>
<dbReference type="OrthoDB" id="17098at2759"/>
<evidence type="ECO:0000256" key="1">
    <source>
        <dbReference type="ARBA" id="ARBA00004389"/>
    </source>
</evidence>
<keyword evidence="5" id="KW-0256">Endoplasmic reticulum</keyword>
<dbReference type="SUPFAM" id="SSF53756">
    <property type="entry name" value="UDP-Glycosyltransferase/glycogen phosphorylase"/>
    <property type="match status" value="1"/>
</dbReference>
<evidence type="ECO:0000256" key="3">
    <source>
        <dbReference type="ARBA" id="ARBA00017467"/>
    </source>
</evidence>
<feature type="transmembrane region" description="Helical" evidence="8">
    <location>
        <begin position="81"/>
        <end position="104"/>
    </location>
</feature>
<proteinExistence type="inferred from homology"/>
<dbReference type="Gene3D" id="3.40.50.2000">
    <property type="entry name" value="Glycogen Phosphorylase B"/>
    <property type="match status" value="1"/>
</dbReference>
<dbReference type="EMBL" id="CAJHUC010000986">
    <property type="protein sequence ID" value="CAD7699287.1"/>
    <property type="molecule type" value="Genomic_DNA"/>
</dbReference>
<organism evidence="9 10">
    <name type="scientific">Ostreobium quekettii</name>
    <dbReference type="NCBI Taxonomy" id="121088"/>
    <lineage>
        <taxon>Eukaryota</taxon>
        <taxon>Viridiplantae</taxon>
        <taxon>Chlorophyta</taxon>
        <taxon>core chlorophytes</taxon>
        <taxon>Ulvophyceae</taxon>
        <taxon>TCBD clade</taxon>
        <taxon>Bryopsidales</taxon>
        <taxon>Ostreobineae</taxon>
        <taxon>Ostreobiaceae</taxon>
        <taxon>Ostreobium</taxon>
    </lineage>
</organism>
<dbReference type="Pfam" id="PF08660">
    <property type="entry name" value="Alg14"/>
    <property type="match status" value="1"/>
</dbReference>
<dbReference type="PANTHER" id="PTHR12154:SF4">
    <property type="entry name" value="UDP-N-ACETYLGLUCOSAMINE TRANSFERASE SUBUNIT ALG14 HOMOLOG"/>
    <property type="match status" value="1"/>
</dbReference>
<comment type="caution">
    <text evidence="9">The sequence shown here is derived from an EMBL/GenBank/DDBJ whole genome shotgun (WGS) entry which is preliminary data.</text>
</comment>
<feature type="transmembrane region" description="Helical" evidence="8">
    <location>
        <begin position="110"/>
        <end position="129"/>
    </location>
</feature>
<keyword evidence="6 8" id="KW-1133">Transmembrane helix</keyword>
<comment type="subcellular location">
    <subcellularLocation>
        <location evidence="1">Endoplasmic reticulum membrane</location>
        <topology evidence="1">Single-pass membrane protein</topology>
    </subcellularLocation>
</comment>
<keyword evidence="7 8" id="KW-0472">Membrane</keyword>
<protein>
    <recommendedName>
        <fullName evidence="3">UDP-N-acetylglucosamine transferase subunit ALG14</fullName>
    </recommendedName>
</protein>
<gene>
    <name evidence="9" type="ORF">OSTQU699_LOCUS4646</name>
</gene>
<accession>A0A8S1IWC1</accession>
<dbReference type="GO" id="GO:0006488">
    <property type="term" value="P:dolichol-linked oligosaccharide biosynthetic process"/>
    <property type="evidence" value="ECO:0007669"/>
    <property type="project" value="InterPro"/>
</dbReference>
<dbReference type="InterPro" id="IPR013969">
    <property type="entry name" value="Oligosacch_biosynth_Alg14"/>
</dbReference>
<sequence length="188" mass="21357">MQVKYGSPPECVRTMAVLGSGGHTTEMLTLMEALNRSRYTPRCYVVADTDSLSAARATEKERNWGTLETMQMSKIPRSREVGQPFVTSVWTTLYAFFWCVKLVWDYKPQLLLLNGPGTCIPVCVMALMFRLMGLMDLKIVYFESIARVSSLSLSGKIIYQARMADVFLVQWETLLAKYPRAKCLGRLF</sequence>
<dbReference type="GO" id="GO:0004577">
    <property type="term" value="F:N-acetylglucosaminyldiphosphodolichol N-acetylglucosaminyltransferase activity"/>
    <property type="evidence" value="ECO:0007669"/>
    <property type="project" value="TreeGrafter"/>
</dbReference>
<keyword evidence="4 8" id="KW-0812">Transmembrane</keyword>
<dbReference type="PANTHER" id="PTHR12154">
    <property type="entry name" value="GLYCOSYL TRANSFERASE-RELATED"/>
    <property type="match status" value="1"/>
</dbReference>
<evidence type="ECO:0000256" key="2">
    <source>
        <dbReference type="ARBA" id="ARBA00009731"/>
    </source>
</evidence>
<evidence type="ECO:0000256" key="6">
    <source>
        <dbReference type="ARBA" id="ARBA00022989"/>
    </source>
</evidence>
<name>A0A8S1IWC1_9CHLO</name>
<comment type="similarity">
    <text evidence="2">Belongs to the ALG14 family.</text>
</comment>
<evidence type="ECO:0000256" key="7">
    <source>
        <dbReference type="ARBA" id="ARBA00023136"/>
    </source>
</evidence>
<dbReference type="GO" id="GO:0043541">
    <property type="term" value="C:UDP-N-acetylglucosamine transferase complex"/>
    <property type="evidence" value="ECO:0007669"/>
    <property type="project" value="TreeGrafter"/>
</dbReference>